<dbReference type="InterPro" id="IPR043502">
    <property type="entry name" value="DNA/RNA_pol_sf"/>
</dbReference>
<feature type="compositionally biased region" description="Pro residues" evidence="1">
    <location>
        <begin position="67"/>
        <end position="77"/>
    </location>
</feature>
<comment type="caution">
    <text evidence="2">The sequence shown here is derived from an EMBL/GenBank/DDBJ whole genome shotgun (WGS) entry which is preliminary data.</text>
</comment>
<organism evidence="2 3">
    <name type="scientific">Perkinsus chesapeaki</name>
    <name type="common">Clam parasite</name>
    <name type="synonym">Perkinsus andrewsi</name>
    <dbReference type="NCBI Taxonomy" id="330153"/>
    <lineage>
        <taxon>Eukaryota</taxon>
        <taxon>Sar</taxon>
        <taxon>Alveolata</taxon>
        <taxon>Perkinsozoa</taxon>
        <taxon>Perkinsea</taxon>
        <taxon>Perkinsida</taxon>
        <taxon>Perkinsidae</taxon>
        <taxon>Perkinsus</taxon>
    </lineage>
</organism>
<dbReference type="AlphaFoldDB" id="A0A7J6KIW6"/>
<sequence length="151" mass="17237">KEFSKLTDTRVLTVDNTFKTYRFLALPYGVSVAPWCLEESATYALKFVPLHQPTLTPTPTPSYTTPTLPPSQRPPELPGNLNIRVVTNYMDDILIAGMWTVKEDLDYVTNLLLSFSFKVVSEKKKMLDDLPQEDILGVTIYNKDKKKFLTF</sequence>
<evidence type="ECO:0008006" key="4">
    <source>
        <dbReference type="Google" id="ProtNLM"/>
    </source>
</evidence>
<accession>A0A7J6KIW6</accession>
<feature type="non-terminal residue" evidence="2">
    <location>
        <position position="1"/>
    </location>
</feature>
<dbReference type="EMBL" id="JAAPAO010003027">
    <property type="protein sequence ID" value="KAF4646894.1"/>
    <property type="molecule type" value="Genomic_DNA"/>
</dbReference>
<name>A0A7J6KIW6_PERCH</name>
<gene>
    <name evidence="2" type="ORF">FOL47_005506</name>
</gene>
<evidence type="ECO:0000256" key="1">
    <source>
        <dbReference type="SAM" id="MobiDB-lite"/>
    </source>
</evidence>
<dbReference type="Proteomes" id="UP000591131">
    <property type="component" value="Unassembled WGS sequence"/>
</dbReference>
<evidence type="ECO:0000313" key="2">
    <source>
        <dbReference type="EMBL" id="KAF4646894.1"/>
    </source>
</evidence>
<protein>
    <recommendedName>
        <fullName evidence="4">Reverse transcriptase domain-containing protein</fullName>
    </recommendedName>
</protein>
<feature type="non-terminal residue" evidence="2">
    <location>
        <position position="151"/>
    </location>
</feature>
<feature type="region of interest" description="Disordered" evidence="1">
    <location>
        <begin position="56"/>
        <end position="77"/>
    </location>
</feature>
<reference evidence="2 3" key="1">
    <citation type="submission" date="2020-04" db="EMBL/GenBank/DDBJ databases">
        <title>Perkinsus chesapeaki whole genome sequence.</title>
        <authorList>
            <person name="Bogema D.R."/>
        </authorList>
    </citation>
    <scope>NUCLEOTIDE SEQUENCE [LARGE SCALE GENOMIC DNA]</scope>
    <source>
        <strain evidence="2">ATCC PRA-425</strain>
    </source>
</reference>
<evidence type="ECO:0000313" key="3">
    <source>
        <dbReference type="Proteomes" id="UP000591131"/>
    </source>
</evidence>
<keyword evidence="3" id="KW-1185">Reference proteome</keyword>
<feature type="compositionally biased region" description="Low complexity" evidence="1">
    <location>
        <begin position="56"/>
        <end position="66"/>
    </location>
</feature>
<proteinExistence type="predicted"/>
<dbReference type="SUPFAM" id="SSF56672">
    <property type="entry name" value="DNA/RNA polymerases"/>
    <property type="match status" value="1"/>
</dbReference>